<dbReference type="PROSITE" id="PS00221">
    <property type="entry name" value="MIP"/>
    <property type="match status" value="1"/>
</dbReference>
<evidence type="ECO:0000256" key="4">
    <source>
        <dbReference type="ARBA" id="ARBA00022737"/>
    </source>
</evidence>
<dbReference type="AlphaFoldDB" id="A0A6C0IJC3"/>
<keyword evidence="3 7" id="KW-0812">Transmembrane</keyword>
<dbReference type="PANTHER" id="PTHR45665:SF9">
    <property type="entry name" value="AQUAPORIN-8"/>
    <property type="match status" value="1"/>
</dbReference>
<dbReference type="EMBL" id="MN740187">
    <property type="protein sequence ID" value="QHT92526.1"/>
    <property type="molecule type" value="Genomic_DNA"/>
</dbReference>
<feature type="transmembrane region" description="Helical" evidence="7">
    <location>
        <begin position="70"/>
        <end position="88"/>
    </location>
</feature>
<evidence type="ECO:0000256" key="6">
    <source>
        <dbReference type="ARBA" id="ARBA00023136"/>
    </source>
</evidence>
<dbReference type="GO" id="GO:0005737">
    <property type="term" value="C:cytoplasm"/>
    <property type="evidence" value="ECO:0007669"/>
    <property type="project" value="UniProtKB-ARBA"/>
</dbReference>
<dbReference type="InterPro" id="IPR000425">
    <property type="entry name" value="MIP"/>
</dbReference>
<dbReference type="InterPro" id="IPR022357">
    <property type="entry name" value="MIP_CS"/>
</dbReference>
<comment type="subcellular location">
    <subcellularLocation>
        <location evidence="1">Endomembrane system</location>
        <topology evidence="1">Multi-pass membrane protein</topology>
    </subcellularLocation>
</comment>
<dbReference type="InterPro" id="IPR023271">
    <property type="entry name" value="Aquaporin-like"/>
</dbReference>
<keyword evidence="5 7" id="KW-1133">Transmembrane helix</keyword>
<organism evidence="8">
    <name type="scientific">viral metagenome</name>
    <dbReference type="NCBI Taxonomy" id="1070528"/>
    <lineage>
        <taxon>unclassified sequences</taxon>
        <taxon>metagenomes</taxon>
        <taxon>organismal metagenomes</taxon>
    </lineage>
</organism>
<dbReference type="InterPro" id="IPR034294">
    <property type="entry name" value="Aquaporin_transptr"/>
</dbReference>
<evidence type="ECO:0000256" key="5">
    <source>
        <dbReference type="ARBA" id="ARBA00022989"/>
    </source>
</evidence>
<feature type="transmembrane region" description="Helical" evidence="7">
    <location>
        <begin position="30"/>
        <end position="50"/>
    </location>
</feature>
<evidence type="ECO:0000256" key="2">
    <source>
        <dbReference type="ARBA" id="ARBA00022448"/>
    </source>
</evidence>
<dbReference type="GO" id="GO:0015250">
    <property type="term" value="F:water channel activity"/>
    <property type="evidence" value="ECO:0007669"/>
    <property type="project" value="TreeGrafter"/>
</dbReference>
<reference evidence="8" key="1">
    <citation type="journal article" date="2020" name="Nature">
        <title>Giant virus diversity and host interactions through global metagenomics.</title>
        <authorList>
            <person name="Schulz F."/>
            <person name="Roux S."/>
            <person name="Paez-Espino D."/>
            <person name="Jungbluth S."/>
            <person name="Walsh D.A."/>
            <person name="Denef V.J."/>
            <person name="McMahon K.D."/>
            <person name="Konstantinidis K.T."/>
            <person name="Eloe-Fadrosh E.A."/>
            <person name="Kyrpides N.C."/>
            <person name="Woyke T."/>
        </authorList>
    </citation>
    <scope>NUCLEOTIDE SEQUENCE</scope>
    <source>
        <strain evidence="8">GVMAG-M-3300023184-88</strain>
    </source>
</reference>
<dbReference type="GO" id="GO:0019755">
    <property type="term" value="P:one-carbon compound transport"/>
    <property type="evidence" value="ECO:0007669"/>
    <property type="project" value="UniProtKB-ARBA"/>
</dbReference>
<accession>A0A6C0IJC3</accession>
<name>A0A6C0IJC3_9ZZZZ</name>
<keyword evidence="4" id="KW-0677">Repeat</keyword>
<keyword evidence="2" id="KW-0813">Transport</keyword>
<keyword evidence="6 7" id="KW-0472">Membrane</keyword>
<dbReference type="Gene3D" id="1.20.1080.10">
    <property type="entry name" value="Glycerol uptake facilitator protein"/>
    <property type="match status" value="1"/>
</dbReference>
<evidence type="ECO:0000313" key="8">
    <source>
        <dbReference type="EMBL" id="QHT92526.1"/>
    </source>
</evidence>
<evidence type="ECO:0000256" key="1">
    <source>
        <dbReference type="ARBA" id="ARBA00004127"/>
    </source>
</evidence>
<evidence type="ECO:0000256" key="3">
    <source>
        <dbReference type="ARBA" id="ARBA00022692"/>
    </source>
</evidence>
<dbReference type="GO" id="GO:0016020">
    <property type="term" value="C:membrane"/>
    <property type="evidence" value="ECO:0007669"/>
    <property type="project" value="InterPro"/>
</dbReference>
<dbReference type="GO" id="GO:0012505">
    <property type="term" value="C:endomembrane system"/>
    <property type="evidence" value="ECO:0007669"/>
    <property type="project" value="UniProtKB-SubCell"/>
</dbReference>
<dbReference type="Pfam" id="PF00230">
    <property type="entry name" value="MIP"/>
    <property type="match status" value="1"/>
</dbReference>
<proteinExistence type="predicted"/>
<sequence>MQVTFASYLAEYIGAFFFILAIFASGGNPLIIGAALALVIFLIAPISSGHVNPAVSLAMYMDGSLKPVDLFSYIFAQFMGGASAYYAHKQMTKRTNTF</sequence>
<evidence type="ECO:0000256" key="7">
    <source>
        <dbReference type="SAM" id="Phobius"/>
    </source>
</evidence>
<dbReference type="PANTHER" id="PTHR45665">
    <property type="entry name" value="AQUAPORIN-8"/>
    <property type="match status" value="1"/>
</dbReference>
<dbReference type="SUPFAM" id="SSF81338">
    <property type="entry name" value="Aquaporin-like"/>
    <property type="match status" value="1"/>
</dbReference>
<protein>
    <recommendedName>
        <fullName evidence="9">Major intrinsic protein</fullName>
    </recommendedName>
</protein>
<evidence type="ECO:0008006" key="9">
    <source>
        <dbReference type="Google" id="ProtNLM"/>
    </source>
</evidence>